<dbReference type="Proteomes" id="UP000288227">
    <property type="component" value="Unassembled WGS sequence"/>
</dbReference>
<comment type="caution">
    <text evidence="2">The sequence shown here is derived from an EMBL/GenBank/DDBJ whole genome shotgun (WGS) entry which is preliminary data.</text>
</comment>
<evidence type="ECO:0000256" key="1">
    <source>
        <dbReference type="SAM" id="Phobius"/>
    </source>
</evidence>
<organism evidence="2 3">
    <name type="scientific">Chryseotalea sanaruensis</name>
    <dbReference type="NCBI Taxonomy" id="2482724"/>
    <lineage>
        <taxon>Bacteria</taxon>
        <taxon>Pseudomonadati</taxon>
        <taxon>Bacteroidota</taxon>
        <taxon>Cytophagia</taxon>
        <taxon>Cytophagales</taxon>
        <taxon>Chryseotaleaceae</taxon>
        <taxon>Chryseotalea</taxon>
    </lineage>
</organism>
<feature type="transmembrane region" description="Helical" evidence="1">
    <location>
        <begin position="47"/>
        <end position="70"/>
    </location>
</feature>
<dbReference type="EMBL" id="BHXQ01000004">
    <property type="protein sequence ID" value="GCC52390.1"/>
    <property type="molecule type" value="Genomic_DNA"/>
</dbReference>
<reference evidence="2 3" key="1">
    <citation type="submission" date="2018-11" db="EMBL/GenBank/DDBJ databases">
        <title>Chryseotalea sanarue gen. nov., sp., nov., a member of the family Cytophagaceae, isolated from a brackish lake in Hamamatsu Japan.</title>
        <authorList>
            <person name="Maejima Y."/>
            <person name="Iino T."/>
            <person name="Muraguchi Y."/>
            <person name="Fukuda K."/>
            <person name="Ohkuma M."/>
            <person name="Moriuchi R."/>
            <person name="Dohra H."/>
            <person name="Kimbara K."/>
            <person name="Shintani M."/>
        </authorList>
    </citation>
    <scope>NUCLEOTIDE SEQUENCE [LARGE SCALE GENOMIC DNA]</scope>
    <source>
        <strain evidence="2 3">Ys</strain>
    </source>
</reference>
<sequence length="117" mass="12841">MKKRVEKALEYKVATSQKAVGVALVLLCTIIANYGLITQIKTSTSKIFFAVAILSLVFSIMGGILIAIAVPAQLDPLPKHKRKFTTQNPDFRTLTLFQFGALTISIFCILSLLLDLI</sequence>
<evidence type="ECO:0000313" key="3">
    <source>
        <dbReference type="Proteomes" id="UP000288227"/>
    </source>
</evidence>
<protein>
    <submittedName>
        <fullName evidence="2">Uncharacterized protein</fullName>
    </submittedName>
</protein>
<keyword evidence="1" id="KW-0472">Membrane</keyword>
<dbReference type="RefSeq" id="WP_127123025.1">
    <property type="nucleotide sequence ID" value="NZ_BHXQ01000004.1"/>
</dbReference>
<keyword evidence="3" id="KW-1185">Reference proteome</keyword>
<gene>
    <name evidence="2" type="ORF">SanaruYs_26270</name>
</gene>
<dbReference type="AlphaFoldDB" id="A0A401UBY7"/>
<proteinExistence type="predicted"/>
<keyword evidence="1" id="KW-1133">Transmembrane helix</keyword>
<feature type="transmembrane region" description="Helical" evidence="1">
    <location>
        <begin position="20"/>
        <end position="41"/>
    </location>
</feature>
<name>A0A401UBY7_9BACT</name>
<feature type="transmembrane region" description="Helical" evidence="1">
    <location>
        <begin position="91"/>
        <end position="114"/>
    </location>
</feature>
<evidence type="ECO:0000313" key="2">
    <source>
        <dbReference type="EMBL" id="GCC52390.1"/>
    </source>
</evidence>
<accession>A0A401UBY7</accession>
<keyword evidence="1" id="KW-0812">Transmembrane</keyword>